<protein>
    <submittedName>
        <fullName evidence="1">Uncharacterized protein</fullName>
    </submittedName>
</protein>
<evidence type="ECO:0000313" key="1">
    <source>
        <dbReference type="EMBL" id="TDQ50579.1"/>
    </source>
</evidence>
<gene>
    <name evidence="1" type="ORF">EV696_102262</name>
</gene>
<dbReference type="RefSeq" id="WP_133587861.1">
    <property type="nucleotide sequence ID" value="NZ_CP037953.1"/>
</dbReference>
<name>A0A4R6UX54_9GAMM</name>
<dbReference type="Proteomes" id="UP000295375">
    <property type="component" value="Unassembled WGS sequence"/>
</dbReference>
<dbReference type="OrthoDB" id="6195114at2"/>
<evidence type="ECO:0000313" key="2">
    <source>
        <dbReference type="Proteomes" id="UP000295375"/>
    </source>
</evidence>
<proteinExistence type="predicted"/>
<keyword evidence="2" id="KW-1185">Reference proteome</keyword>
<organism evidence="1 2">
    <name type="scientific">Permianibacter aggregans</name>
    <dbReference type="NCBI Taxonomy" id="1510150"/>
    <lineage>
        <taxon>Bacteria</taxon>
        <taxon>Pseudomonadati</taxon>
        <taxon>Pseudomonadota</taxon>
        <taxon>Gammaproteobacteria</taxon>
        <taxon>Pseudomonadales</taxon>
        <taxon>Pseudomonadaceae</taxon>
        <taxon>Permianibacter</taxon>
    </lineage>
</organism>
<dbReference type="EMBL" id="SNYM01000002">
    <property type="protein sequence ID" value="TDQ50579.1"/>
    <property type="molecule type" value="Genomic_DNA"/>
</dbReference>
<sequence>MTTAVPVSVVNVLEQMSEVDREAFLLLLNKLRRVNNDPEQLTAEDKALMRDIGQRNKELMKLLNPTQEPVAEAPRYAHSEVSAAFLKTEFYLFVREQLLAEWCVHGGSLEDAVLHAFQQKWLPEILKDEVECQKIFARHQRDIEAANAFRKSVQDGEAIVEDKKMAVGLAWFTTLFKLHQLIEQGVDLSAP</sequence>
<dbReference type="AlphaFoldDB" id="A0A4R6UX54"/>
<reference evidence="1 2" key="1">
    <citation type="submission" date="2019-03" db="EMBL/GenBank/DDBJ databases">
        <title>Genomic Encyclopedia of Type Strains, Phase IV (KMG-IV): sequencing the most valuable type-strain genomes for metagenomic binning, comparative biology and taxonomic classification.</title>
        <authorList>
            <person name="Goeker M."/>
        </authorList>
    </citation>
    <scope>NUCLEOTIDE SEQUENCE [LARGE SCALE GENOMIC DNA]</scope>
    <source>
        <strain evidence="1 2">DSM 103792</strain>
    </source>
</reference>
<comment type="caution">
    <text evidence="1">The sequence shown here is derived from an EMBL/GenBank/DDBJ whole genome shotgun (WGS) entry which is preliminary data.</text>
</comment>
<accession>A0A4R6UX54</accession>